<dbReference type="Pfam" id="PF13409">
    <property type="entry name" value="GST_N_2"/>
    <property type="match status" value="1"/>
</dbReference>
<evidence type="ECO:0000256" key="2">
    <source>
        <dbReference type="ARBA" id="ARBA00024194"/>
    </source>
</evidence>
<proteinExistence type="inferred from homology"/>
<comment type="similarity">
    <text evidence="2">Belongs to the GST superfamily. DHAR family.</text>
</comment>
<evidence type="ECO:0000256" key="3">
    <source>
        <dbReference type="ARBA" id="ARBA00049544"/>
    </source>
</evidence>
<dbReference type="GO" id="GO:0016740">
    <property type="term" value="F:transferase activity"/>
    <property type="evidence" value="ECO:0007669"/>
    <property type="project" value="UniProtKB-KW"/>
</dbReference>
<protein>
    <submittedName>
        <fullName evidence="6">Thioredoxin-like protein</fullName>
    </submittedName>
</protein>
<evidence type="ECO:0000313" key="7">
    <source>
        <dbReference type="Proteomes" id="UP000076863"/>
    </source>
</evidence>
<evidence type="ECO:0000313" key="6">
    <source>
        <dbReference type="EMBL" id="OAA46000.1"/>
    </source>
</evidence>
<dbReference type="InterPro" id="IPR054416">
    <property type="entry name" value="GST_UstS-like_C"/>
</dbReference>
<dbReference type="SUPFAM" id="SSF52833">
    <property type="entry name" value="Thioredoxin-like"/>
    <property type="match status" value="1"/>
</dbReference>
<dbReference type="OrthoDB" id="4951845at2759"/>
<dbReference type="Gene3D" id="1.20.1050.10">
    <property type="match status" value="1"/>
</dbReference>
<dbReference type="AlphaFoldDB" id="A0A162LWK6"/>
<sequence length="243" mass="27394">MSSEKIVLFDLPSKAPCVAWSLNPWKTRLLLNYKGLDYETKWVEYPDIKPTLQPHVEPGDSRWPYTIPAIKFPDGTWSQDSRKIADLIEKRYPEPSVHLDSSYQSRIEEVVPKAFVPLMGIGLNQIPRRLLNPTSVEYWIKDRTGFVGSDLAEYEAKNGGETAFAAAAAALKEITAMLKENPDGPFFSGKEVVYADFVWIAALYFFKRIGDDVYEGVLNASGDGTVHENLLKAAEPWLKRGDH</sequence>
<name>A0A162LWK6_9HYPO</name>
<dbReference type="Proteomes" id="UP000076863">
    <property type="component" value="Unassembled WGS sequence"/>
</dbReference>
<dbReference type="InterPro" id="IPR036249">
    <property type="entry name" value="Thioredoxin-like_sf"/>
</dbReference>
<dbReference type="SUPFAM" id="SSF47616">
    <property type="entry name" value="GST C-terminal domain-like"/>
    <property type="match status" value="1"/>
</dbReference>
<dbReference type="GO" id="GO:0033355">
    <property type="term" value="P:ascorbate glutathione cycle"/>
    <property type="evidence" value="ECO:0007669"/>
    <property type="project" value="InterPro"/>
</dbReference>
<dbReference type="PANTHER" id="PTHR44420:SF2">
    <property type="entry name" value="GLUTATHIONE S-TRANSFERASE DHAR2-RELATED"/>
    <property type="match status" value="1"/>
</dbReference>
<dbReference type="Gene3D" id="3.40.30.10">
    <property type="entry name" value="Glutaredoxin"/>
    <property type="match status" value="1"/>
</dbReference>
<gene>
    <name evidence="6" type="ORF">BBO_03641</name>
</gene>
<comment type="catalytic activity">
    <reaction evidence="3">
        <text>L-dehydroascorbate + 2 glutathione = glutathione disulfide + L-ascorbate</text>
        <dbReference type="Rhea" id="RHEA:24424"/>
        <dbReference type="ChEBI" id="CHEBI:38290"/>
        <dbReference type="ChEBI" id="CHEBI:57925"/>
        <dbReference type="ChEBI" id="CHEBI:58297"/>
        <dbReference type="ChEBI" id="CHEBI:58539"/>
        <dbReference type="EC" id="1.8.5.1"/>
    </reaction>
</comment>
<reference evidence="6 7" key="1">
    <citation type="journal article" date="2016" name="Genome Biol. Evol.">
        <title>Divergent and convergent evolution of fungal pathogenicity.</title>
        <authorList>
            <person name="Shang Y."/>
            <person name="Xiao G."/>
            <person name="Zheng P."/>
            <person name="Cen K."/>
            <person name="Zhan S."/>
            <person name="Wang C."/>
        </authorList>
    </citation>
    <scope>NUCLEOTIDE SEQUENCE [LARGE SCALE GENOMIC DNA]</scope>
    <source>
        <strain evidence="6 7">RCEF 3172</strain>
    </source>
</reference>
<dbReference type="PANTHER" id="PTHR44420">
    <property type="entry name" value="GLUTATHIONE S-TRANSFERASE DHAR2-RELATED"/>
    <property type="match status" value="1"/>
</dbReference>
<evidence type="ECO:0000259" key="4">
    <source>
        <dbReference type="Pfam" id="PF13409"/>
    </source>
</evidence>
<feature type="domain" description="Glutathione S-transferase UstS-like C-terminal" evidence="5">
    <location>
        <begin position="112"/>
        <end position="212"/>
    </location>
</feature>
<dbReference type="InterPro" id="IPR036282">
    <property type="entry name" value="Glutathione-S-Trfase_C_sf"/>
</dbReference>
<dbReference type="Pfam" id="PF22041">
    <property type="entry name" value="GST_C_7"/>
    <property type="match status" value="1"/>
</dbReference>
<comment type="caution">
    <text evidence="6">The sequence shown here is derived from an EMBL/GenBank/DDBJ whole genome shotgun (WGS) entry which is preliminary data.</text>
</comment>
<keyword evidence="1" id="KW-0808">Transferase</keyword>
<dbReference type="CDD" id="cd03038">
    <property type="entry name" value="GST_N_etherase_LigE"/>
    <property type="match status" value="1"/>
</dbReference>
<dbReference type="InterPro" id="IPR004045">
    <property type="entry name" value="Glutathione_S-Trfase_N"/>
</dbReference>
<accession>A0A162LWK6</accession>
<evidence type="ECO:0000256" key="1">
    <source>
        <dbReference type="ARBA" id="ARBA00022679"/>
    </source>
</evidence>
<keyword evidence="7" id="KW-1185">Reference proteome</keyword>
<feature type="domain" description="GST N-terminal" evidence="4">
    <location>
        <begin position="20"/>
        <end position="90"/>
    </location>
</feature>
<evidence type="ECO:0000259" key="5">
    <source>
        <dbReference type="Pfam" id="PF22041"/>
    </source>
</evidence>
<dbReference type="GO" id="GO:0045174">
    <property type="term" value="F:glutathione dehydrogenase (ascorbate) activity"/>
    <property type="evidence" value="ECO:0007669"/>
    <property type="project" value="UniProtKB-EC"/>
</dbReference>
<organism evidence="6 7">
    <name type="scientific">Beauveria brongniartii RCEF 3172</name>
    <dbReference type="NCBI Taxonomy" id="1081107"/>
    <lineage>
        <taxon>Eukaryota</taxon>
        <taxon>Fungi</taxon>
        <taxon>Dikarya</taxon>
        <taxon>Ascomycota</taxon>
        <taxon>Pezizomycotina</taxon>
        <taxon>Sordariomycetes</taxon>
        <taxon>Hypocreomycetidae</taxon>
        <taxon>Hypocreales</taxon>
        <taxon>Cordycipitaceae</taxon>
        <taxon>Beauveria</taxon>
        <taxon>Beauveria brongniartii</taxon>
    </lineage>
</organism>
<dbReference type="EMBL" id="AZHA01000008">
    <property type="protein sequence ID" value="OAA46000.1"/>
    <property type="molecule type" value="Genomic_DNA"/>
</dbReference>
<dbReference type="InterPro" id="IPR044627">
    <property type="entry name" value="DHAR1/2/3/4"/>
</dbReference>